<dbReference type="InterPro" id="IPR047817">
    <property type="entry name" value="ABC2_TM_bact-type"/>
</dbReference>
<feature type="transmembrane region" description="Helical" evidence="6">
    <location>
        <begin position="48"/>
        <end position="69"/>
    </location>
</feature>
<keyword evidence="6" id="KW-1003">Cell membrane</keyword>
<evidence type="ECO:0000256" key="6">
    <source>
        <dbReference type="RuleBase" id="RU361157"/>
    </source>
</evidence>
<gene>
    <name evidence="8" type="ORF">Raf01_56010</name>
</gene>
<feature type="transmembrane region" description="Helical" evidence="6">
    <location>
        <begin position="20"/>
        <end position="42"/>
    </location>
</feature>
<evidence type="ECO:0000313" key="9">
    <source>
        <dbReference type="Proteomes" id="UP000642748"/>
    </source>
</evidence>
<protein>
    <recommendedName>
        <fullName evidence="6">Transport permease protein</fullName>
    </recommendedName>
</protein>
<keyword evidence="5" id="KW-0046">Antibiotic resistance</keyword>
<keyword evidence="4 6" id="KW-0472">Membrane</keyword>
<evidence type="ECO:0000256" key="2">
    <source>
        <dbReference type="ARBA" id="ARBA00022692"/>
    </source>
</evidence>
<evidence type="ECO:0000259" key="7">
    <source>
        <dbReference type="PROSITE" id="PS51012"/>
    </source>
</evidence>
<name>A0A8J3QW24_9ACTN</name>
<comment type="subcellular location">
    <subcellularLocation>
        <location evidence="6">Cell membrane</location>
        <topology evidence="6">Multi-pass membrane protein</topology>
    </subcellularLocation>
    <subcellularLocation>
        <location evidence="1">Membrane</location>
        <topology evidence="1">Multi-pass membrane protein</topology>
    </subcellularLocation>
</comment>
<feature type="domain" description="ABC transmembrane type-2" evidence="7">
    <location>
        <begin position="18"/>
        <end position="250"/>
    </location>
</feature>
<keyword evidence="9" id="KW-1185">Reference proteome</keyword>
<feature type="transmembrane region" description="Helical" evidence="6">
    <location>
        <begin position="108"/>
        <end position="131"/>
    </location>
</feature>
<comment type="similarity">
    <text evidence="6">Belongs to the ABC-2 integral membrane protein family.</text>
</comment>
<evidence type="ECO:0000256" key="4">
    <source>
        <dbReference type="ARBA" id="ARBA00023136"/>
    </source>
</evidence>
<dbReference type="Pfam" id="PF01061">
    <property type="entry name" value="ABC2_membrane"/>
    <property type="match status" value="1"/>
</dbReference>
<comment type="caution">
    <text evidence="8">The sequence shown here is derived from an EMBL/GenBank/DDBJ whole genome shotgun (WGS) entry which is preliminary data.</text>
</comment>
<proteinExistence type="inferred from homology"/>
<evidence type="ECO:0000256" key="1">
    <source>
        <dbReference type="ARBA" id="ARBA00004141"/>
    </source>
</evidence>
<evidence type="ECO:0000256" key="5">
    <source>
        <dbReference type="ARBA" id="ARBA00023251"/>
    </source>
</evidence>
<dbReference type="AlphaFoldDB" id="A0A8J3QW24"/>
<dbReference type="GO" id="GO:0046677">
    <property type="term" value="P:response to antibiotic"/>
    <property type="evidence" value="ECO:0007669"/>
    <property type="project" value="UniProtKB-KW"/>
</dbReference>
<evidence type="ECO:0000313" key="8">
    <source>
        <dbReference type="EMBL" id="GIH17429.1"/>
    </source>
</evidence>
<sequence>MWRGFSFWLLQYRRVWRGTIVISVANPLLFLLGVGVGIGHLVDRQASSPIAGVSYLAFFAPGMLAAASMQTAYLESTNRVAWAAAPDGAYRAATPTPLSPAQILGGHLLFIAFRIATSSAAFTLVMVLFGATHGWSALATLGGAVLTGFAFAAPSAAWAVGLRQTRRINSVFRFVIMPMYLFSGTFFAIAQLPHWLRPVAYLLPLYHGAQLCRTLSLGTATAAATALHAGILLALALAGIAAARVAYRRRLHP</sequence>
<keyword evidence="3 6" id="KW-1133">Transmembrane helix</keyword>
<keyword evidence="6" id="KW-0813">Transport</keyword>
<dbReference type="PANTHER" id="PTHR43229:SF2">
    <property type="entry name" value="NODULATION PROTEIN J"/>
    <property type="match status" value="1"/>
</dbReference>
<accession>A0A8J3QW24</accession>
<dbReference type="GO" id="GO:0043190">
    <property type="term" value="C:ATP-binding cassette (ABC) transporter complex"/>
    <property type="evidence" value="ECO:0007669"/>
    <property type="project" value="InterPro"/>
</dbReference>
<evidence type="ECO:0000256" key="3">
    <source>
        <dbReference type="ARBA" id="ARBA00022989"/>
    </source>
</evidence>
<feature type="transmembrane region" description="Helical" evidence="6">
    <location>
        <begin position="137"/>
        <end position="162"/>
    </location>
</feature>
<dbReference type="PIRSF" id="PIRSF006648">
    <property type="entry name" value="DrrB"/>
    <property type="match status" value="1"/>
</dbReference>
<dbReference type="EMBL" id="BONZ01000055">
    <property type="protein sequence ID" value="GIH17429.1"/>
    <property type="molecule type" value="Genomic_DNA"/>
</dbReference>
<organism evidence="8 9">
    <name type="scientific">Rugosimonospora africana</name>
    <dbReference type="NCBI Taxonomy" id="556532"/>
    <lineage>
        <taxon>Bacteria</taxon>
        <taxon>Bacillati</taxon>
        <taxon>Actinomycetota</taxon>
        <taxon>Actinomycetes</taxon>
        <taxon>Micromonosporales</taxon>
        <taxon>Micromonosporaceae</taxon>
        <taxon>Rugosimonospora</taxon>
    </lineage>
</organism>
<dbReference type="Proteomes" id="UP000642748">
    <property type="component" value="Unassembled WGS sequence"/>
</dbReference>
<dbReference type="PRINTS" id="PR00164">
    <property type="entry name" value="ABC2TRNSPORT"/>
</dbReference>
<dbReference type="InterPro" id="IPR000412">
    <property type="entry name" value="ABC_2_transport"/>
</dbReference>
<dbReference type="RefSeq" id="WP_203920989.1">
    <property type="nucleotide sequence ID" value="NZ_BONZ01000055.1"/>
</dbReference>
<dbReference type="InterPro" id="IPR051784">
    <property type="entry name" value="Nod_factor_ABC_transporter"/>
</dbReference>
<feature type="transmembrane region" description="Helical" evidence="6">
    <location>
        <begin position="174"/>
        <end position="196"/>
    </location>
</feature>
<dbReference type="PANTHER" id="PTHR43229">
    <property type="entry name" value="NODULATION PROTEIN J"/>
    <property type="match status" value="1"/>
</dbReference>
<dbReference type="InterPro" id="IPR013525">
    <property type="entry name" value="ABC2_TM"/>
</dbReference>
<keyword evidence="2 6" id="KW-0812">Transmembrane</keyword>
<dbReference type="GO" id="GO:0140359">
    <property type="term" value="F:ABC-type transporter activity"/>
    <property type="evidence" value="ECO:0007669"/>
    <property type="project" value="InterPro"/>
</dbReference>
<dbReference type="PROSITE" id="PS51012">
    <property type="entry name" value="ABC_TM2"/>
    <property type="match status" value="1"/>
</dbReference>
<feature type="transmembrane region" description="Helical" evidence="6">
    <location>
        <begin position="226"/>
        <end position="247"/>
    </location>
</feature>
<reference evidence="8" key="1">
    <citation type="submission" date="2021-01" db="EMBL/GenBank/DDBJ databases">
        <title>Whole genome shotgun sequence of Rugosimonospora africana NBRC 104875.</title>
        <authorList>
            <person name="Komaki H."/>
            <person name="Tamura T."/>
        </authorList>
    </citation>
    <scope>NUCLEOTIDE SEQUENCE</scope>
    <source>
        <strain evidence="8">NBRC 104875</strain>
    </source>
</reference>